<evidence type="ECO:0000313" key="2">
    <source>
        <dbReference type="Proteomes" id="UP001157502"/>
    </source>
</evidence>
<keyword evidence="2" id="KW-1185">Reference proteome</keyword>
<proteinExistence type="predicted"/>
<reference evidence="1" key="1">
    <citation type="submission" date="2021-05" db="EMBL/GenBank/DDBJ databases">
        <authorList>
            <person name="Pan Q."/>
            <person name="Jouanno E."/>
            <person name="Zahm M."/>
            <person name="Klopp C."/>
            <person name="Cabau C."/>
            <person name="Louis A."/>
            <person name="Berthelot C."/>
            <person name="Parey E."/>
            <person name="Roest Crollius H."/>
            <person name="Montfort J."/>
            <person name="Robinson-Rechavi M."/>
            <person name="Bouchez O."/>
            <person name="Lampietro C."/>
            <person name="Lopez Roques C."/>
            <person name="Donnadieu C."/>
            <person name="Postlethwait J."/>
            <person name="Bobe J."/>
            <person name="Dillon D."/>
            <person name="Chandos A."/>
            <person name="von Hippel F."/>
            <person name="Guiguen Y."/>
        </authorList>
    </citation>
    <scope>NUCLEOTIDE SEQUENCE</scope>
    <source>
        <strain evidence="1">YG-Jan2019</strain>
    </source>
</reference>
<dbReference type="Proteomes" id="UP001157502">
    <property type="component" value="Chromosome 36"/>
</dbReference>
<accession>A0ACC2F162</accession>
<organism evidence="1 2">
    <name type="scientific">Dallia pectoralis</name>
    <name type="common">Alaska blackfish</name>
    <dbReference type="NCBI Taxonomy" id="75939"/>
    <lineage>
        <taxon>Eukaryota</taxon>
        <taxon>Metazoa</taxon>
        <taxon>Chordata</taxon>
        <taxon>Craniata</taxon>
        <taxon>Vertebrata</taxon>
        <taxon>Euteleostomi</taxon>
        <taxon>Actinopterygii</taxon>
        <taxon>Neopterygii</taxon>
        <taxon>Teleostei</taxon>
        <taxon>Protacanthopterygii</taxon>
        <taxon>Esociformes</taxon>
        <taxon>Umbridae</taxon>
        <taxon>Dallia</taxon>
    </lineage>
</organism>
<evidence type="ECO:0000313" key="1">
    <source>
        <dbReference type="EMBL" id="KAJ7985116.1"/>
    </source>
</evidence>
<protein>
    <submittedName>
        <fullName evidence="1">Uncharacterized protein</fullName>
    </submittedName>
</protein>
<name>A0ACC2F162_DALPE</name>
<gene>
    <name evidence="1" type="ORF">DPEC_G00348740</name>
</gene>
<dbReference type="EMBL" id="CM055763">
    <property type="protein sequence ID" value="KAJ7985116.1"/>
    <property type="molecule type" value="Genomic_DNA"/>
</dbReference>
<sequence>MPFKQPPPLLASIPLFLRRPVCLLPGGKRRRRRSRRGGLHVRLRIHLDSPLPRCGDRSGLGSVRVSTCEVLDFPISDHSLIRFDICAVPPAPTPTPPHRRRIITSSTVDDFVAAFSVSDFASTAGLASPLCPDLFLSSFHTICSQIMDSVAPYKVKTSKVPTDPWLNDTTWVVRRQCRQAERKWRKDRLQVSLEMFRDRLATYQNAVKEAKGQCLSNLINNNSHRPGILFCYKSGVCCFE</sequence>
<comment type="caution">
    <text evidence="1">The sequence shown here is derived from an EMBL/GenBank/DDBJ whole genome shotgun (WGS) entry which is preliminary data.</text>
</comment>